<reference evidence="1 2" key="1">
    <citation type="journal article" date="2016" name="Arch. Microbiol.">
        <title>Streptomyces zhihengii sp. nov., isolated from rhizospheric soil of Psammosilene tunicoides.</title>
        <authorList>
            <person name="Huang M.J."/>
            <person name="Fei J.J."/>
            <person name="Salam N."/>
            <person name="Kim C.J."/>
            <person name="Hozzein W.N."/>
            <person name="Xiao M."/>
            <person name="Huang H.Q."/>
            <person name="Li W.J."/>
        </authorList>
    </citation>
    <scope>NUCLEOTIDE SEQUENCE [LARGE SCALE GENOMIC DNA]</scope>
    <source>
        <strain evidence="1 2">YIM T102</strain>
    </source>
</reference>
<gene>
    <name evidence="1" type="ORF">JE024_34745</name>
</gene>
<protein>
    <submittedName>
        <fullName evidence="1">Nuclear transport factor 2 family protein</fullName>
    </submittedName>
</protein>
<dbReference type="EMBL" id="JAFEJA010000002">
    <property type="protein sequence ID" value="MBM9623752.1"/>
    <property type="molecule type" value="Genomic_DNA"/>
</dbReference>
<evidence type="ECO:0000313" key="1">
    <source>
        <dbReference type="EMBL" id="MBM9623752.1"/>
    </source>
</evidence>
<keyword evidence="2" id="KW-1185">Reference proteome</keyword>
<proteinExistence type="predicted"/>
<name>A0ABS2V1M9_9ACTN</name>
<accession>A0ABS2V1M9</accession>
<dbReference type="Proteomes" id="UP000664109">
    <property type="component" value="Unassembled WGS sequence"/>
</dbReference>
<dbReference type="RefSeq" id="WP_205377841.1">
    <property type="nucleotide sequence ID" value="NZ_JAFEJA010000002.1"/>
</dbReference>
<sequence>MIPQDRLSDPTVRAFVSAVNSGDRKAFQALLAPGATMTDDGTDRDVDDWTEREIWSSGGRMEVESESDGGRSLVVDYANDTFGGMRTRWAFEVTDGRISRFDTGQA</sequence>
<dbReference type="SUPFAM" id="SSF54427">
    <property type="entry name" value="NTF2-like"/>
    <property type="match status" value="1"/>
</dbReference>
<dbReference type="InterPro" id="IPR032710">
    <property type="entry name" value="NTF2-like_dom_sf"/>
</dbReference>
<evidence type="ECO:0000313" key="2">
    <source>
        <dbReference type="Proteomes" id="UP000664109"/>
    </source>
</evidence>
<organism evidence="1 2">
    <name type="scientific">Streptomyces zhihengii</name>
    <dbReference type="NCBI Taxonomy" id="1818004"/>
    <lineage>
        <taxon>Bacteria</taxon>
        <taxon>Bacillati</taxon>
        <taxon>Actinomycetota</taxon>
        <taxon>Actinomycetes</taxon>
        <taxon>Kitasatosporales</taxon>
        <taxon>Streptomycetaceae</taxon>
        <taxon>Streptomyces</taxon>
    </lineage>
</organism>
<comment type="caution">
    <text evidence="1">The sequence shown here is derived from an EMBL/GenBank/DDBJ whole genome shotgun (WGS) entry which is preliminary data.</text>
</comment>
<dbReference type="Gene3D" id="3.10.450.50">
    <property type="match status" value="1"/>
</dbReference>